<evidence type="ECO:0000313" key="1">
    <source>
        <dbReference type="EMBL" id="KOB69153.1"/>
    </source>
</evidence>
<keyword evidence="2" id="KW-1185">Reference proteome</keyword>
<feature type="non-terminal residue" evidence="1">
    <location>
        <position position="269"/>
    </location>
</feature>
<protein>
    <submittedName>
        <fullName evidence="1">Uncharacterized protein</fullName>
    </submittedName>
</protein>
<dbReference type="Proteomes" id="UP000037510">
    <property type="component" value="Unassembled WGS sequence"/>
</dbReference>
<evidence type="ECO:0000313" key="2">
    <source>
        <dbReference type="Proteomes" id="UP000037510"/>
    </source>
</evidence>
<dbReference type="STRING" id="104452.A0A0L7L0Z4"/>
<proteinExistence type="predicted"/>
<dbReference type="AlphaFoldDB" id="A0A0L7L0Z4"/>
<comment type="caution">
    <text evidence="1">The sequence shown here is derived from an EMBL/GenBank/DDBJ whole genome shotgun (WGS) entry which is preliminary data.</text>
</comment>
<name>A0A0L7L0Z4_OPEBR</name>
<gene>
    <name evidence="1" type="ORF">OBRU01_17246</name>
</gene>
<dbReference type="EMBL" id="JTDY01003685">
    <property type="protein sequence ID" value="KOB69153.1"/>
    <property type="molecule type" value="Genomic_DNA"/>
</dbReference>
<accession>A0A0L7L0Z4</accession>
<reference evidence="1 2" key="1">
    <citation type="journal article" date="2015" name="Genome Biol. Evol.">
        <title>The genome of winter moth (Operophtera brumata) provides a genomic perspective on sexual dimorphism and phenology.</title>
        <authorList>
            <person name="Derks M.F."/>
            <person name="Smit S."/>
            <person name="Salis L."/>
            <person name="Schijlen E."/>
            <person name="Bossers A."/>
            <person name="Mateman C."/>
            <person name="Pijl A.S."/>
            <person name="de Ridder D."/>
            <person name="Groenen M.A."/>
            <person name="Visser M.E."/>
            <person name="Megens H.J."/>
        </authorList>
    </citation>
    <scope>NUCLEOTIDE SEQUENCE [LARGE SCALE GENOMIC DNA]</scope>
    <source>
        <strain evidence="1">WM2013NL</strain>
        <tissue evidence="1">Head and thorax</tissue>
    </source>
</reference>
<sequence>MADPNEDGKVLHLDAVLGQLGAFGKHQVTTLLMLALVYATNSMYNINYVFAVEDSEGTVKQCSYHPADPGCSTFSNESVVCQEWVYEVPDSFVAESCPVSWLNQSEGTVKQCSYHPADPGCSTFSNESVACQEWVYKLPDSFVAESFPVSWLNQSEGTVKQCSFHPADPGCSTFSNESVACQEWFGLACDDWKQTLVGTVHSFGNMLGQLVQGQLSDRYRNSGKETSCPYTDDSLELLHLWSHHHAVHRLGLPLLEDLPKGHIRTYSPH</sequence>
<organism evidence="1 2">
    <name type="scientific">Operophtera brumata</name>
    <name type="common">Winter moth</name>
    <name type="synonym">Phalaena brumata</name>
    <dbReference type="NCBI Taxonomy" id="104452"/>
    <lineage>
        <taxon>Eukaryota</taxon>
        <taxon>Metazoa</taxon>
        <taxon>Ecdysozoa</taxon>
        <taxon>Arthropoda</taxon>
        <taxon>Hexapoda</taxon>
        <taxon>Insecta</taxon>
        <taxon>Pterygota</taxon>
        <taxon>Neoptera</taxon>
        <taxon>Endopterygota</taxon>
        <taxon>Lepidoptera</taxon>
        <taxon>Glossata</taxon>
        <taxon>Ditrysia</taxon>
        <taxon>Geometroidea</taxon>
        <taxon>Geometridae</taxon>
        <taxon>Larentiinae</taxon>
        <taxon>Operophtera</taxon>
    </lineage>
</organism>